<name>A0A852RR07_9ACTN</name>
<keyword evidence="1" id="KW-0812">Transmembrane</keyword>
<protein>
    <submittedName>
        <fullName evidence="2">Uncharacterized protein (DUF952 family)</fullName>
    </submittedName>
</protein>
<dbReference type="Proteomes" id="UP000582231">
    <property type="component" value="Unassembled WGS sequence"/>
</dbReference>
<evidence type="ECO:0000256" key="1">
    <source>
        <dbReference type="SAM" id="Phobius"/>
    </source>
</evidence>
<sequence>MTPIFHLALLHDWEDAQRTGAYTVSTRGRTLAEEGFIHASRADQWTGVRDRFYADVAEPMVLLQIDPALLDVPVIDEEPFPGATETFPHIYGPLPVTAVVKTIPLDQRVAVEAPAGRTPSPAAPAAPVRPDVPQESFTRAYFREVFFNVAVVSIVLLVGTSGMALGATLPGDAGPAVGGLLGLVLGILLAVRVYRYRHPRPER</sequence>
<comment type="caution">
    <text evidence="2">The sequence shown here is derived from an EMBL/GenBank/DDBJ whole genome shotgun (WGS) entry which is preliminary data.</text>
</comment>
<keyword evidence="1" id="KW-0472">Membrane</keyword>
<dbReference type="Pfam" id="PF06108">
    <property type="entry name" value="DUF952"/>
    <property type="match status" value="1"/>
</dbReference>
<proteinExistence type="predicted"/>
<dbReference type="EMBL" id="JACCBF010000001">
    <property type="protein sequence ID" value="NYD30384.1"/>
    <property type="molecule type" value="Genomic_DNA"/>
</dbReference>
<keyword evidence="3" id="KW-1185">Reference proteome</keyword>
<dbReference type="SUPFAM" id="SSF56399">
    <property type="entry name" value="ADP-ribosylation"/>
    <property type="match status" value="1"/>
</dbReference>
<dbReference type="Gene3D" id="3.20.170.20">
    <property type="entry name" value="Protein of unknown function DUF952"/>
    <property type="match status" value="1"/>
</dbReference>
<keyword evidence="1" id="KW-1133">Transmembrane helix</keyword>
<dbReference type="InterPro" id="IPR009297">
    <property type="entry name" value="DUF952"/>
</dbReference>
<evidence type="ECO:0000313" key="2">
    <source>
        <dbReference type="EMBL" id="NYD30384.1"/>
    </source>
</evidence>
<dbReference type="AlphaFoldDB" id="A0A852RR07"/>
<reference evidence="2 3" key="1">
    <citation type="submission" date="2020-07" db="EMBL/GenBank/DDBJ databases">
        <title>Sequencing the genomes of 1000 actinobacteria strains.</title>
        <authorList>
            <person name="Klenk H.-P."/>
        </authorList>
    </citation>
    <scope>NUCLEOTIDE SEQUENCE [LARGE SCALE GENOMIC DNA]</scope>
    <source>
        <strain evidence="2 3">DSM 19082</strain>
    </source>
</reference>
<organism evidence="2 3">
    <name type="scientific">Nocardioides kongjuensis</name>
    <dbReference type="NCBI Taxonomy" id="349522"/>
    <lineage>
        <taxon>Bacteria</taxon>
        <taxon>Bacillati</taxon>
        <taxon>Actinomycetota</taxon>
        <taxon>Actinomycetes</taxon>
        <taxon>Propionibacteriales</taxon>
        <taxon>Nocardioidaceae</taxon>
        <taxon>Nocardioides</taxon>
    </lineage>
</organism>
<dbReference type="PANTHER" id="PTHR34129">
    <property type="entry name" value="BLR1139 PROTEIN"/>
    <property type="match status" value="1"/>
</dbReference>
<feature type="transmembrane region" description="Helical" evidence="1">
    <location>
        <begin position="173"/>
        <end position="194"/>
    </location>
</feature>
<dbReference type="PANTHER" id="PTHR34129:SF1">
    <property type="entry name" value="DUF952 DOMAIN-CONTAINING PROTEIN"/>
    <property type="match status" value="1"/>
</dbReference>
<gene>
    <name evidence="2" type="ORF">BJ958_001930</name>
</gene>
<dbReference type="RefSeq" id="WP_179726638.1">
    <property type="nucleotide sequence ID" value="NZ_BAABEF010000001.1"/>
</dbReference>
<feature type="transmembrane region" description="Helical" evidence="1">
    <location>
        <begin position="145"/>
        <end position="167"/>
    </location>
</feature>
<accession>A0A852RR07</accession>
<evidence type="ECO:0000313" key="3">
    <source>
        <dbReference type="Proteomes" id="UP000582231"/>
    </source>
</evidence>